<feature type="region of interest" description="Disordered" evidence="1">
    <location>
        <begin position="63"/>
        <end position="82"/>
    </location>
</feature>
<proteinExistence type="predicted"/>
<evidence type="ECO:0000256" key="1">
    <source>
        <dbReference type="SAM" id="MobiDB-lite"/>
    </source>
</evidence>
<feature type="compositionally biased region" description="Acidic residues" evidence="1">
    <location>
        <begin position="30"/>
        <end position="40"/>
    </location>
</feature>
<evidence type="ECO:0000313" key="3">
    <source>
        <dbReference type="Proteomes" id="UP001372338"/>
    </source>
</evidence>
<dbReference type="Proteomes" id="UP001372338">
    <property type="component" value="Unassembled WGS sequence"/>
</dbReference>
<dbReference type="AlphaFoldDB" id="A0AAN9EDU7"/>
<name>A0AAN9EDU7_CROPI</name>
<feature type="region of interest" description="Disordered" evidence="1">
    <location>
        <begin position="1"/>
        <end position="40"/>
    </location>
</feature>
<feature type="compositionally biased region" description="Pro residues" evidence="1">
    <location>
        <begin position="9"/>
        <end position="23"/>
    </location>
</feature>
<organism evidence="2 3">
    <name type="scientific">Crotalaria pallida</name>
    <name type="common">Smooth rattlebox</name>
    <name type="synonym">Crotalaria striata</name>
    <dbReference type="NCBI Taxonomy" id="3830"/>
    <lineage>
        <taxon>Eukaryota</taxon>
        <taxon>Viridiplantae</taxon>
        <taxon>Streptophyta</taxon>
        <taxon>Embryophyta</taxon>
        <taxon>Tracheophyta</taxon>
        <taxon>Spermatophyta</taxon>
        <taxon>Magnoliopsida</taxon>
        <taxon>eudicotyledons</taxon>
        <taxon>Gunneridae</taxon>
        <taxon>Pentapetalae</taxon>
        <taxon>rosids</taxon>
        <taxon>fabids</taxon>
        <taxon>Fabales</taxon>
        <taxon>Fabaceae</taxon>
        <taxon>Papilionoideae</taxon>
        <taxon>50 kb inversion clade</taxon>
        <taxon>genistoids sensu lato</taxon>
        <taxon>core genistoids</taxon>
        <taxon>Crotalarieae</taxon>
        <taxon>Crotalaria</taxon>
    </lineage>
</organism>
<reference evidence="2 3" key="1">
    <citation type="submission" date="2024-01" db="EMBL/GenBank/DDBJ databases">
        <title>The genomes of 5 underutilized Papilionoideae crops provide insights into root nodulation and disease resistanc.</title>
        <authorList>
            <person name="Yuan L."/>
        </authorList>
    </citation>
    <scope>NUCLEOTIDE SEQUENCE [LARGE SCALE GENOMIC DNA]</scope>
    <source>
        <strain evidence="2">ZHUSHIDOU_FW_LH</strain>
        <tissue evidence="2">Leaf</tissue>
    </source>
</reference>
<protein>
    <submittedName>
        <fullName evidence="2">Uncharacterized protein</fullName>
    </submittedName>
</protein>
<dbReference type="EMBL" id="JAYWIO010000007">
    <property type="protein sequence ID" value="KAK7250846.1"/>
    <property type="molecule type" value="Genomic_DNA"/>
</dbReference>
<keyword evidence="3" id="KW-1185">Reference proteome</keyword>
<evidence type="ECO:0000313" key="2">
    <source>
        <dbReference type="EMBL" id="KAK7250846.1"/>
    </source>
</evidence>
<sequence>MAKKKGRPPKSPSPHLSSPPPSIPKNLDLEQLDEDDFEDIDNLSPKKAALILKKLDELRSRIKGKAATSPEEEVRVSQPEPVEKEKIDYEWKPVLCASCSMYGHDSKSCRKQTKKVWVEKRKPTREDIEKVDDALKLKSSIQEGTVPSENIESASQAVKEIMQVQCEEETVSIVKESQVEKDENLANEVEHMSEQNEGQWTPVVTRRKALVKFQKGESSTLLLNG</sequence>
<accession>A0AAN9EDU7</accession>
<comment type="caution">
    <text evidence="2">The sequence shown here is derived from an EMBL/GenBank/DDBJ whole genome shotgun (WGS) entry which is preliminary data.</text>
</comment>
<gene>
    <name evidence="2" type="ORF">RIF29_33572</name>
</gene>